<dbReference type="AlphaFoldDB" id="A0A493SW88"/>
<feature type="compositionally biased region" description="Basic and acidic residues" evidence="1">
    <location>
        <begin position="300"/>
        <end position="320"/>
    </location>
</feature>
<evidence type="ECO:0000259" key="3">
    <source>
        <dbReference type="Pfam" id="PF18289"/>
    </source>
</evidence>
<evidence type="ECO:0000313" key="4">
    <source>
        <dbReference type="Ensembl" id="ENSAPLP00000017740.1"/>
    </source>
</evidence>
<dbReference type="InterPro" id="IPR040673">
    <property type="entry name" value="CCDC81_HU_dom_2"/>
</dbReference>
<dbReference type="Proteomes" id="UP000016666">
    <property type="component" value="Unassembled WGS sequence"/>
</dbReference>
<dbReference type="GO" id="GO:0005815">
    <property type="term" value="C:microtubule organizing center"/>
    <property type="evidence" value="ECO:0007669"/>
    <property type="project" value="TreeGrafter"/>
</dbReference>
<proteinExistence type="predicted"/>
<feature type="compositionally biased region" description="Basic and acidic residues" evidence="1">
    <location>
        <begin position="415"/>
        <end position="450"/>
    </location>
</feature>
<feature type="region of interest" description="Disordered" evidence="1">
    <location>
        <begin position="415"/>
        <end position="457"/>
    </location>
</feature>
<keyword evidence="5" id="KW-1185">Reference proteome</keyword>
<evidence type="ECO:0008006" key="6">
    <source>
        <dbReference type="Google" id="ProtNLM"/>
    </source>
</evidence>
<reference evidence="4" key="3">
    <citation type="submission" date="2025-09" db="UniProtKB">
        <authorList>
            <consortium name="Ensembl"/>
        </authorList>
    </citation>
    <scope>IDENTIFICATION</scope>
</reference>
<evidence type="ECO:0000256" key="1">
    <source>
        <dbReference type="SAM" id="MobiDB-lite"/>
    </source>
</evidence>
<reference evidence="4" key="2">
    <citation type="submission" date="2025-08" db="UniProtKB">
        <authorList>
            <consortium name="Ensembl"/>
        </authorList>
    </citation>
    <scope>IDENTIFICATION</scope>
</reference>
<dbReference type="GeneTree" id="ENSGT00390000011985"/>
<protein>
    <recommendedName>
        <fullName evidence="6">CCDC81 HU domain-containing protein</fullName>
    </recommendedName>
</protein>
<dbReference type="PANTHER" id="PTHR14362:SF2">
    <property type="entry name" value="COILED-COIL DOMAIN-CONTAINING PROTEIN 81"/>
    <property type="match status" value="1"/>
</dbReference>
<feature type="compositionally biased region" description="Basic and acidic residues" evidence="1">
    <location>
        <begin position="365"/>
        <end position="376"/>
    </location>
</feature>
<feature type="region of interest" description="Disordered" evidence="1">
    <location>
        <begin position="279"/>
        <end position="377"/>
    </location>
</feature>
<dbReference type="Pfam" id="PF18289">
    <property type="entry name" value="HU-CCDC81_euk_2"/>
    <property type="match status" value="1"/>
</dbReference>
<evidence type="ECO:0000313" key="5">
    <source>
        <dbReference type="Proteomes" id="UP000016666"/>
    </source>
</evidence>
<feature type="compositionally biased region" description="Basic and acidic residues" evidence="1">
    <location>
        <begin position="342"/>
        <end position="354"/>
    </location>
</feature>
<dbReference type="InterPro" id="IPR026295">
    <property type="entry name" value="CCD81"/>
</dbReference>
<dbReference type="InterPro" id="IPR028034">
    <property type="entry name" value="HU-CCDC81"/>
</dbReference>
<accession>A0A493SW88</accession>
<dbReference type="Ensembl" id="ENSAPLT00000040842.1">
    <property type="protein sequence ID" value="ENSAPLP00000017740.1"/>
    <property type="gene ID" value="ENSAPLG00000016748.1"/>
</dbReference>
<evidence type="ECO:0000259" key="2">
    <source>
        <dbReference type="Pfam" id="PF14908"/>
    </source>
</evidence>
<reference evidence="5" key="1">
    <citation type="submission" date="2017-10" db="EMBL/GenBank/DDBJ databases">
        <title>A new Pekin duck reference genome.</title>
        <authorList>
            <person name="Hou Z.-C."/>
            <person name="Zhou Z.-K."/>
            <person name="Zhu F."/>
            <person name="Hou S.-S."/>
        </authorList>
    </citation>
    <scope>NUCLEOTIDE SEQUENCE [LARGE SCALE GENOMIC DNA]</scope>
</reference>
<dbReference type="OMA" id="WASASHY"/>
<name>A0A493SW88_ANAPP</name>
<feature type="domain" description="CCDC81 HU" evidence="3">
    <location>
        <begin position="94"/>
        <end position="165"/>
    </location>
</feature>
<organism evidence="4 5">
    <name type="scientific">Anas platyrhynchos platyrhynchos</name>
    <name type="common">Northern mallard</name>
    <dbReference type="NCBI Taxonomy" id="8840"/>
    <lineage>
        <taxon>Eukaryota</taxon>
        <taxon>Metazoa</taxon>
        <taxon>Chordata</taxon>
        <taxon>Craniata</taxon>
        <taxon>Vertebrata</taxon>
        <taxon>Euteleostomi</taxon>
        <taxon>Archelosauria</taxon>
        <taxon>Archosauria</taxon>
        <taxon>Dinosauria</taxon>
        <taxon>Saurischia</taxon>
        <taxon>Theropoda</taxon>
        <taxon>Coelurosauria</taxon>
        <taxon>Aves</taxon>
        <taxon>Neognathae</taxon>
        <taxon>Galloanserae</taxon>
        <taxon>Anseriformes</taxon>
        <taxon>Anatidae</taxon>
        <taxon>Anatinae</taxon>
        <taxon>Anas</taxon>
    </lineage>
</organism>
<sequence>MLLSESMTCVFLGFPEIAKIWASASHYLSQQLALHQAVHIPGLGTFTVVTEQVANQEKDIVTVERPVFHLAKAIVHNNDLRYDYIDVPGYAHFEELPYAQIASENNVSESLVRLCIERSTRLFRVCIEDRQNIAFLWRDIGMLIIEGKDVKMKFYEDFLEKLNGTTDTLEALLMMPEMNNSVISHLDTAASQTTSGCVIVFPMYKLEKVFKKPRVKVSLRGQVKPIKEQMTVNLGGEVKLIKVEKTMSLIGQVKPIKEETTVSLGGKVKPIKEERTVSLGGKVKRSKEQTTVSLGGQVKPSKEEDQTKGGERGKKEDLPKKRLLRRATLSPERLPALTVKSESSRKAQKTERHASKLPAIQGSSVKEKKEEEEKKVIPQVTPRMVDFISKTIEQRKEKKCFKIEEKLPKHIQKFLADEENKNKELQEVKKKQPKPRSPELSKSKTMREVETPTTEVL</sequence>
<dbReference type="PANTHER" id="PTHR14362">
    <property type="entry name" value="COILED-COIL DOMAIN-CONTAINING PROTEIN 81"/>
    <property type="match status" value="1"/>
</dbReference>
<dbReference type="Pfam" id="PF14908">
    <property type="entry name" value="HU-CCDC81_euk_1"/>
    <property type="match status" value="1"/>
</dbReference>
<feature type="domain" description="CCDC81 HU" evidence="2">
    <location>
        <begin position="16"/>
        <end position="73"/>
    </location>
</feature>